<reference evidence="2 3" key="1">
    <citation type="submission" date="2020-03" db="EMBL/GenBank/DDBJ databases">
        <title>Draft genome sequence of environmentally isolated cultures.</title>
        <authorList>
            <person name="Wilson H.S."/>
            <person name="De Leon M.E."/>
        </authorList>
    </citation>
    <scope>NUCLEOTIDE SEQUENCE [LARGE SCALE GENOMIC DNA]</scope>
    <source>
        <strain evidence="2 3">HSC-31F16</strain>
    </source>
</reference>
<dbReference type="RefSeq" id="WP_166453631.1">
    <property type="nucleotide sequence ID" value="NZ_JAAOMA010000045.1"/>
</dbReference>
<protein>
    <recommendedName>
        <fullName evidence="4">SMODS and SLOG-associating 2TM effector domain-containing protein</fullName>
    </recommendedName>
</protein>
<proteinExistence type="predicted"/>
<keyword evidence="1" id="KW-1133">Transmembrane helix</keyword>
<evidence type="ECO:0000256" key="1">
    <source>
        <dbReference type="SAM" id="Phobius"/>
    </source>
</evidence>
<evidence type="ECO:0008006" key="4">
    <source>
        <dbReference type="Google" id="ProtNLM"/>
    </source>
</evidence>
<comment type="caution">
    <text evidence="2">The sequence shown here is derived from an EMBL/GenBank/DDBJ whole genome shotgun (WGS) entry which is preliminary data.</text>
</comment>
<evidence type="ECO:0000313" key="3">
    <source>
        <dbReference type="Proteomes" id="UP001515641"/>
    </source>
</evidence>
<feature type="transmembrane region" description="Helical" evidence="1">
    <location>
        <begin position="34"/>
        <end position="52"/>
    </location>
</feature>
<accession>A0ABX0LHH3</accession>
<keyword evidence="1" id="KW-0472">Membrane</keyword>
<keyword evidence="3" id="KW-1185">Reference proteome</keyword>
<sequence length="164" mass="19100">MAQERFWKELFQLKVHINYVEAHIHEAEKYDRRFKMFMAVSSSASIGAWAIWKDLSFLWAAIIALSQVIAAISPHLPYRERLKTYASMLHELEEVFIQAEAKWHDVALGKYDEGEINKARTNLRLQKQKILKKHLPSTVIPDDSEKADKAEELALSYFSTFYPS</sequence>
<name>A0ABX0LHH3_9NEIS</name>
<dbReference type="EMBL" id="JAAOMA010000045">
    <property type="protein sequence ID" value="NHR07905.1"/>
    <property type="molecule type" value="Genomic_DNA"/>
</dbReference>
<dbReference type="Proteomes" id="UP001515641">
    <property type="component" value="Unassembled WGS sequence"/>
</dbReference>
<keyword evidence="1" id="KW-0812">Transmembrane</keyword>
<feature type="transmembrane region" description="Helical" evidence="1">
    <location>
        <begin position="58"/>
        <end position="78"/>
    </location>
</feature>
<organism evidence="2 3">
    <name type="scientific">Chromobacterium fluminis</name>
    <dbReference type="NCBI Taxonomy" id="3044269"/>
    <lineage>
        <taxon>Bacteria</taxon>
        <taxon>Pseudomonadati</taxon>
        <taxon>Pseudomonadota</taxon>
        <taxon>Betaproteobacteria</taxon>
        <taxon>Neisseriales</taxon>
        <taxon>Chromobacteriaceae</taxon>
        <taxon>Chromobacterium</taxon>
    </lineage>
</organism>
<evidence type="ECO:0000313" key="2">
    <source>
        <dbReference type="EMBL" id="NHR07905.1"/>
    </source>
</evidence>
<gene>
    <name evidence="2" type="ORF">HA052_22180</name>
</gene>